<comment type="similarity">
    <text evidence="1 2">Belongs to the flagella basal body rod proteins family.</text>
</comment>
<feature type="domain" description="Flagellar basal-body/hook protein C-terminal" evidence="4">
    <location>
        <begin position="233"/>
        <end position="275"/>
    </location>
</feature>
<name>A0A3A1R2H4_9BACI</name>
<dbReference type="GO" id="GO:0009425">
    <property type="term" value="C:bacterial-type flagellum basal body"/>
    <property type="evidence" value="ECO:0007669"/>
    <property type="project" value="UniProtKB-SubCell"/>
</dbReference>
<dbReference type="Pfam" id="PF00460">
    <property type="entry name" value="Flg_bb_rod"/>
    <property type="match status" value="1"/>
</dbReference>
<dbReference type="Pfam" id="PF06429">
    <property type="entry name" value="Flg_bbr_C"/>
    <property type="match status" value="1"/>
</dbReference>
<dbReference type="OrthoDB" id="9804559at2"/>
<dbReference type="GO" id="GO:0071978">
    <property type="term" value="P:bacterial-type flagellum-dependent swarming motility"/>
    <property type="evidence" value="ECO:0007669"/>
    <property type="project" value="TreeGrafter"/>
</dbReference>
<keyword evidence="6" id="KW-1185">Reference proteome</keyword>
<evidence type="ECO:0000313" key="6">
    <source>
        <dbReference type="Proteomes" id="UP000265801"/>
    </source>
</evidence>
<proteinExistence type="inferred from homology"/>
<keyword evidence="5" id="KW-0966">Cell projection</keyword>
<comment type="subcellular location">
    <subcellularLocation>
        <location evidence="2">Bacterial flagellum basal body</location>
    </subcellularLocation>
</comment>
<dbReference type="InterPro" id="IPR020013">
    <property type="entry name" value="Flagellar_FlgE/F/G"/>
</dbReference>
<feature type="domain" description="Flagellar basal body rod protein N-terminal" evidence="3">
    <location>
        <begin position="7"/>
        <end position="35"/>
    </location>
</feature>
<organism evidence="5 6">
    <name type="scientific">Bacillus salacetis</name>
    <dbReference type="NCBI Taxonomy" id="2315464"/>
    <lineage>
        <taxon>Bacteria</taxon>
        <taxon>Bacillati</taxon>
        <taxon>Bacillota</taxon>
        <taxon>Bacilli</taxon>
        <taxon>Bacillales</taxon>
        <taxon>Bacillaceae</taxon>
        <taxon>Bacillus</taxon>
    </lineage>
</organism>
<reference evidence="5 6" key="1">
    <citation type="submission" date="2018-09" db="EMBL/GenBank/DDBJ databases">
        <title>Bacillus saliacetes sp. nov., isolated from Thai shrimp paste (Ka-pi).</title>
        <authorList>
            <person name="Daroonpunt R."/>
            <person name="Tanasupawat S."/>
            <person name="Yiamsombut S."/>
        </authorList>
    </citation>
    <scope>NUCLEOTIDE SEQUENCE [LARGE SCALE GENOMIC DNA]</scope>
    <source>
        <strain evidence="5 6">SKP7-4</strain>
    </source>
</reference>
<evidence type="ECO:0000313" key="5">
    <source>
        <dbReference type="EMBL" id="RIW36108.1"/>
    </source>
</evidence>
<keyword evidence="5" id="KW-0282">Flagellum</keyword>
<dbReference type="EMBL" id="QXIR01000006">
    <property type="protein sequence ID" value="RIW36108.1"/>
    <property type="molecule type" value="Genomic_DNA"/>
</dbReference>
<dbReference type="InterPro" id="IPR010930">
    <property type="entry name" value="Flg_bb/hook_C_dom"/>
</dbReference>
<dbReference type="PANTHER" id="PTHR30435">
    <property type="entry name" value="FLAGELLAR PROTEIN"/>
    <property type="match status" value="1"/>
</dbReference>
<protein>
    <submittedName>
        <fullName evidence="5">Flagellar hook-basal body protein</fullName>
    </submittedName>
</protein>
<dbReference type="PANTHER" id="PTHR30435:SF19">
    <property type="entry name" value="FLAGELLAR BASAL-BODY ROD PROTEIN FLGG"/>
    <property type="match status" value="1"/>
</dbReference>
<dbReference type="Proteomes" id="UP000265801">
    <property type="component" value="Unassembled WGS sequence"/>
</dbReference>
<evidence type="ECO:0000259" key="4">
    <source>
        <dbReference type="Pfam" id="PF06429"/>
    </source>
</evidence>
<keyword evidence="5" id="KW-0969">Cilium</keyword>
<dbReference type="InterPro" id="IPR001444">
    <property type="entry name" value="Flag_bb_rod_N"/>
</dbReference>
<dbReference type="AlphaFoldDB" id="A0A3A1R2H4"/>
<gene>
    <name evidence="5" type="ORF">D3H55_06525</name>
</gene>
<sequence length="278" mass="30488">MNRTMISATNTLNQLQKQMDTIGHNLANSDTNGYKRRESMFSELLFQQVNNQKADRDINGRMTPAGIRQGVGAKLSQSEINLAQGSLKSTGRNLDFALTARNQFFKVLVQGEDGAKVRFTRDGAFYANPAGNGEMMLVNGQGHAILDENDDFITFTEAEMNSQDIRLGENGQLTIAGVPFNLGIVTIEKPQFMEQAGQNLLGLPDDLQGLGVTEDEILTNMNGALRNNIGLAQSTLEGSNVDIGKEMTDMLNVQRAYQFQSRSISMADQMMGLVNGIR</sequence>
<evidence type="ECO:0000256" key="1">
    <source>
        <dbReference type="ARBA" id="ARBA00009677"/>
    </source>
</evidence>
<dbReference type="NCBIfam" id="TIGR03506">
    <property type="entry name" value="FlgEFG_subfam"/>
    <property type="match status" value="1"/>
</dbReference>
<comment type="caution">
    <text evidence="5">The sequence shown here is derived from an EMBL/GenBank/DDBJ whole genome shotgun (WGS) entry which is preliminary data.</text>
</comment>
<accession>A0A3A1R2H4</accession>
<keyword evidence="2" id="KW-0975">Bacterial flagellum</keyword>
<dbReference type="RefSeq" id="WP_119546112.1">
    <property type="nucleotide sequence ID" value="NZ_QXIR01000006.1"/>
</dbReference>
<evidence type="ECO:0000256" key="2">
    <source>
        <dbReference type="RuleBase" id="RU362116"/>
    </source>
</evidence>
<evidence type="ECO:0000259" key="3">
    <source>
        <dbReference type="Pfam" id="PF00460"/>
    </source>
</evidence>